<dbReference type="RefSeq" id="XP_013778034.1">
    <property type="nucleotide sequence ID" value="XM_013922580.2"/>
</dbReference>
<evidence type="ECO:0000256" key="5">
    <source>
        <dbReference type="ARBA" id="ARBA00023242"/>
    </source>
</evidence>
<dbReference type="PANTHER" id="PTHR15741">
    <property type="entry name" value="BASIC HELIX-LOOP-HELIX ZIP TRANSCRIPTION FACTOR"/>
    <property type="match status" value="1"/>
</dbReference>
<dbReference type="SMART" id="SM00353">
    <property type="entry name" value="HLH"/>
    <property type="match status" value="1"/>
</dbReference>
<dbReference type="GeneID" id="106462636"/>
<organism evidence="9 10">
    <name type="scientific">Limulus polyphemus</name>
    <name type="common">Atlantic horseshoe crab</name>
    <dbReference type="NCBI Taxonomy" id="6850"/>
    <lineage>
        <taxon>Eukaryota</taxon>
        <taxon>Metazoa</taxon>
        <taxon>Ecdysozoa</taxon>
        <taxon>Arthropoda</taxon>
        <taxon>Chelicerata</taxon>
        <taxon>Merostomata</taxon>
        <taxon>Xiphosura</taxon>
        <taxon>Limulidae</taxon>
        <taxon>Limulus</taxon>
    </lineage>
</organism>
<evidence type="ECO:0000256" key="2">
    <source>
        <dbReference type="ARBA" id="ARBA00023015"/>
    </source>
</evidence>
<keyword evidence="9" id="KW-1185">Reference proteome</keyword>
<keyword evidence="2" id="KW-0805">Transcription regulation</keyword>
<evidence type="ECO:0000256" key="4">
    <source>
        <dbReference type="ARBA" id="ARBA00023163"/>
    </source>
</evidence>
<dbReference type="InterPro" id="IPR036638">
    <property type="entry name" value="HLH_DNA-bd_sf"/>
</dbReference>
<dbReference type="SUPFAM" id="SSF47459">
    <property type="entry name" value="HLH, helix-loop-helix DNA-binding domain"/>
    <property type="match status" value="1"/>
</dbReference>
<gene>
    <name evidence="10" type="primary">LOC106462636</name>
</gene>
<reference evidence="10" key="1">
    <citation type="submission" date="2025-08" db="UniProtKB">
        <authorList>
            <consortium name="RefSeq"/>
        </authorList>
    </citation>
    <scope>IDENTIFICATION</scope>
    <source>
        <tissue evidence="10">Muscle</tissue>
    </source>
</reference>
<feature type="region of interest" description="Disordered" evidence="7">
    <location>
        <begin position="124"/>
        <end position="161"/>
    </location>
</feature>
<evidence type="ECO:0000313" key="9">
    <source>
        <dbReference type="Proteomes" id="UP000694941"/>
    </source>
</evidence>
<evidence type="ECO:0000259" key="8">
    <source>
        <dbReference type="PROSITE" id="PS50888"/>
    </source>
</evidence>
<dbReference type="Pfam" id="PF00010">
    <property type="entry name" value="HLH"/>
    <property type="match status" value="1"/>
</dbReference>
<keyword evidence="6" id="KW-0175">Coiled coil</keyword>
<dbReference type="InterPro" id="IPR011598">
    <property type="entry name" value="bHLH_dom"/>
</dbReference>
<name>A0ABM1BAD2_LIMPO</name>
<evidence type="ECO:0000256" key="1">
    <source>
        <dbReference type="ARBA" id="ARBA00004123"/>
    </source>
</evidence>
<sequence length="364" mass="41666">MALYHQNSVRKRTLQEFKMQEEEGIGSLCRLANRPISPKTQLEHEKRIRREIANNNERRRMQSINAGFQSLRALLPLNEGEKLSKAAILQHTSEYIYQLEQEKTKLLSQNCQLKRLLNSQIPPENVFSNSDSPLPKRKKVKHTTTAESSDEGIGNMSPHQEPKCNLDEVKSEVLELRAQLDRERRLRMILEEQTRNLESQVYQTQASECLVGRFVGQFPSQQQLVSVQRNNDVLPEELKSPNSRAPEAPQDLSGRKSHSEEVIHANSIVQISRAEFKEPQNLCKGNSTSRQNLETIVEAIRHLEGDHLFRDDPEPPEQTRLVSECTPSSQLHTSRNELVMQQHLFHCPPVASYSRPGVIVANHS</sequence>
<dbReference type="InterPro" id="IPR052207">
    <property type="entry name" value="Max-like/E-box_TFs"/>
</dbReference>
<keyword evidence="4" id="KW-0804">Transcription</keyword>
<dbReference type="PROSITE" id="PS50888">
    <property type="entry name" value="BHLH"/>
    <property type="match status" value="1"/>
</dbReference>
<evidence type="ECO:0000256" key="6">
    <source>
        <dbReference type="SAM" id="Coils"/>
    </source>
</evidence>
<accession>A0ABM1BAD2</accession>
<evidence type="ECO:0000256" key="7">
    <source>
        <dbReference type="SAM" id="MobiDB-lite"/>
    </source>
</evidence>
<dbReference type="Proteomes" id="UP000694941">
    <property type="component" value="Unplaced"/>
</dbReference>
<feature type="domain" description="BHLH" evidence="8">
    <location>
        <begin position="48"/>
        <end position="99"/>
    </location>
</feature>
<evidence type="ECO:0000313" key="10">
    <source>
        <dbReference type="RefSeq" id="XP_013778034.1"/>
    </source>
</evidence>
<comment type="subcellular location">
    <subcellularLocation>
        <location evidence="1">Nucleus</location>
    </subcellularLocation>
</comment>
<feature type="region of interest" description="Disordered" evidence="7">
    <location>
        <begin position="235"/>
        <end position="259"/>
    </location>
</feature>
<evidence type="ECO:0000256" key="3">
    <source>
        <dbReference type="ARBA" id="ARBA00023125"/>
    </source>
</evidence>
<dbReference type="CDD" id="cd11419">
    <property type="entry name" value="bHLHzip_TFAP4"/>
    <property type="match status" value="1"/>
</dbReference>
<proteinExistence type="predicted"/>
<keyword evidence="3" id="KW-0238">DNA-binding</keyword>
<protein>
    <submittedName>
        <fullName evidence="10">Transcription factor AP-4-like</fullName>
    </submittedName>
</protein>
<dbReference type="PANTHER" id="PTHR15741:SF27">
    <property type="entry name" value="TRANSCRIPTION FACTOR AP-4"/>
    <property type="match status" value="1"/>
</dbReference>
<keyword evidence="5" id="KW-0539">Nucleus</keyword>
<feature type="coiled-coil region" evidence="6">
    <location>
        <begin position="166"/>
        <end position="200"/>
    </location>
</feature>
<dbReference type="Gene3D" id="4.10.280.10">
    <property type="entry name" value="Helix-loop-helix DNA-binding domain"/>
    <property type="match status" value="1"/>
</dbReference>